<evidence type="ECO:0000313" key="1">
    <source>
        <dbReference type="EMBL" id="QHT80236.1"/>
    </source>
</evidence>
<name>A0A6C0HJE5_9ZZZZ</name>
<accession>A0A6C0HJE5</accession>
<reference evidence="1" key="1">
    <citation type="journal article" date="2020" name="Nature">
        <title>Giant virus diversity and host interactions through global metagenomics.</title>
        <authorList>
            <person name="Schulz F."/>
            <person name="Roux S."/>
            <person name="Paez-Espino D."/>
            <person name="Jungbluth S."/>
            <person name="Walsh D.A."/>
            <person name="Denef V.J."/>
            <person name="McMahon K.D."/>
            <person name="Konstantinidis K.T."/>
            <person name="Eloe-Fadrosh E.A."/>
            <person name="Kyrpides N.C."/>
            <person name="Woyke T."/>
        </authorList>
    </citation>
    <scope>NUCLEOTIDE SEQUENCE</scope>
    <source>
        <strain evidence="1">GVMAG-M-3300023184-120</strain>
    </source>
</reference>
<dbReference type="AlphaFoldDB" id="A0A6C0HJE5"/>
<protein>
    <submittedName>
        <fullName evidence="1">Uncharacterized protein</fullName>
    </submittedName>
</protein>
<dbReference type="EMBL" id="MN739966">
    <property type="protein sequence ID" value="QHT80236.1"/>
    <property type="molecule type" value="Genomic_DNA"/>
</dbReference>
<organism evidence="1">
    <name type="scientific">viral metagenome</name>
    <dbReference type="NCBI Taxonomy" id="1070528"/>
    <lineage>
        <taxon>unclassified sequences</taxon>
        <taxon>metagenomes</taxon>
        <taxon>organismal metagenomes</taxon>
    </lineage>
</organism>
<sequence>MSPHKNKLILQMATALNHHHFMDKTDFVFINNIGDPLNESEFKSIHPKFIVENYSLQMDLFENCTIRQMHAFCKIHPEYKVLYMHTKGVTYETSHPFFAGIQSWIKYFMFCLVENADICTDYLDIYDVVGTNYQKDSENPHHYSGNFWWANASYLNTLDVSRLRDKYDAEFWILQNPKALWYNIYKLEHMYQVDYPKSNYEERVNLRFRENILYCKFGTSGIGLCNQLYSLVNTMVIGSVLKGNTLIIVDDFMGDLNSNQYHDASTILDFPRINKAMKEYGVTILSKQAVQIESIQIHYGQCHANLVDITPQIMERFYTKNRLCIPKGTSLNEILGYDPCENVRKQIYFTYIINGFIFHETRDEVRLFLHEDMEIDFINWEKKPWLSPTSITDCKGRTESFNLFLSNVCFSPIYEKYANLFVSSKNRGGSKINVIHLRLEEDAIPFWSSINGISCESYEDAIVKQYINSIQAHIDPHDSLSVILSMNTENRVTKWMTENKYEFVQMDKTMITGREVNAIVDLLISKKCNNVFIGNINPYNYHGSTFSYAILNALRYTSVKKICIDNDDIYHPPYILKEEI</sequence>
<proteinExistence type="predicted"/>